<evidence type="ECO:0000313" key="2">
    <source>
        <dbReference type="Proteomes" id="UP001140087"/>
    </source>
</evidence>
<dbReference type="EMBL" id="JANBUN010001105">
    <property type="protein sequence ID" value="KAJ2799651.1"/>
    <property type="molecule type" value="Genomic_DNA"/>
</dbReference>
<comment type="caution">
    <text evidence="1">The sequence shown here is derived from an EMBL/GenBank/DDBJ whole genome shotgun (WGS) entry which is preliminary data.</text>
</comment>
<protein>
    <submittedName>
        <fullName evidence="1">Uncharacterized protein</fullName>
    </submittedName>
</protein>
<name>A0ACC1L3B1_9FUNG</name>
<sequence>MSTRPTATHKELVGWVTMNDARSSVRDTADVYRGINAFVSFVADRVKFNVSEHRYESLVRSILPVGNADVAPDDTDDRPRDVHMLTGRLECDPASYPNYGAALCLVEARFDPDDQKQAYEQLAMHSRNIYAVQPHRRFLWGLTVCGTYVRACLLSNDNIYASKVVDVSGPEGREHFVELLVNWSMCESPRAGYDPTIWRNDARDKWMINVFDGGATRTYHELGICVGASSLFGRHTRCFIGKARGAEDSEKVLIKDCWPHVAEDAAGGQPNEITFLREIREKLCDVLGLAGKYPVLEAGGIVQVKGKDADMVDDTTTAATADLELAKPVLLRKHMRIAIRPIGVSLNMVDSPDELIIAVCDAMEAHTAIVRRCGILHRDISFNNILVSRTGGKVGGMLIDFDNAIRLDVEHVAGQPDRTGTLPFMSVGNLEESLVARTSLDDWESCIYLLCWLGASSVNDRDQKRYKDSPMGRILKWRNGDEGDIAEVKRQHMGSTPYFKKILAEFIVDGRYNGLRGLAMALHKTLFFNANVWPLCRGSFLNDESLERLQNGERPQEKHYDFGVDINITDPFARRAEIADKIVDDLLDTLTKARNEAIKRLYPTRLETISE</sequence>
<gene>
    <name evidence="1" type="ORF">H4R21_003478</name>
</gene>
<dbReference type="Proteomes" id="UP001140087">
    <property type="component" value="Unassembled WGS sequence"/>
</dbReference>
<organism evidence="1 2">
    <name type="scientific">Coemansia helicoidea</name>
    <dbReference type="NCBI Taxonomy" id="1286919"/>
    <lineage>
        <taxon>Eukaryota</taxon>
        <taxon>Fungi</taxon>
        <taxon>Fungi incertae sedis</taxon>
        <taxon>Zoopagomycota</taxon>
        <taxon>Kickxellomycotina</taxon>
        <taxon>Kickxellomycetes</taxon>
        <taxon>Kickxellales</taxon>
        <taxon>Kickxellaceae</taxon>
        <taxon>Coemansia</taxon>
    </lineage>
</organism>
<evidence type="ECO:0000313" key="1">
    <source>
        <dbReference type="EMBL" id="KAJ2799651.1"/>
    </source>
</evidence>
<keyword evidence="2" id="KW-1185">Reference proteome</keyword>
<reference evidence="1" key="1">
    <citation type="submission" date="2022-07" db="EMBL/GenBank/DDBJ databases">
        <title>Phylogenomic reconstructions and comparative analyses of Kickxellomycotina fungi.</title>
        <authorList>
            <person name="Reynolds N.K."/>
            <person name="Stajich J.E."/>
            <person name="Barry K."/>
            <person name="Grigoriev I.V."/>
            <person name="Crous P."/>
            <person name="Smith M.E."/>
        </authorList>
    </citation>
    <scope>NUCLEOTIDE SEQUENCE</scope>
    <source>
        <strain evidence="1">BCRC 34780</strain>
    </source>
</reference>
<proteinExistence type="predicted"/>
<accession>A0ACC1L3B1</accession>